<evidence type="ECO:0000256" key="5">
    <source>
        <dbReference type="ARBA" id="ARBA00022679"/>
    </source>
</evidence>
<feature type="region of interest" description="Disordered" evidence="6">
    <location>
        <begin position="1"/>
        <end position="26"/>
    </location>
</feature>
<dbReference type="Pfam" id="PF00982">
    <property type="entry name" value="Glyco_transf_20"/>
    <property type="match status" value="2"/>
</dbReference>
<feature type="compositionally biased region" description="Polar residues" evidence="6">
    <location>
        <begin position="799"/>
        <end position="812"/>
    </location>
</feature>
<feature type="compositionally biased region" description="Polar residues" evidence="6">
    <location>
        <begin position="41"/>
        <end position="51"/>
    </location>
</feature>
<dbReference type="EMBL" id="KN659065">
    <property type="protein sequence ID" value="KHN19478.1"/>
    <property type="molecule type" value="Genomic_DNA"/>
</dbReference>
<dbReference type="InterPro" id="IPR001830">
    <property type="entry name" value="Glyco_trans_20"/>
</dbReference>
<gene>
    <name evidence="7" type="ORF">glysoja_026093</name>
</gene>
<dbReference type="GO" id="GO:0004805">
    <property type="term" value="F:trehalose-phosphatase activity"/>
    <property type="evidence" value="ECO:0007669"/>
    <property type="project" value="TreeGrafter"/>
</dbReference>
<keyword evidence="4 7" id="KW-0328">Glycosyltransferase</keyword>
<evidence type="ECO:0000256" key="4">
    <source>
        <dbReference type="ARBA" id="ARBA00022676"/>
    </source>
</evidence>
<dbReference type="PANTHER" id="PTHR10788:SF85">
    <property type="entry name" value="ALPHA,ALPHA-TREHALOSE-PHOSPHATE SYNTHASE (UDP-FORMING)"/>
    <property type="match status" value="1"/>
</dbReference>
<keyword evidence="5 7" id="KW-0808">Transferase</keyword>
<dbReference type="FunFam" id="3.30.70.1020:FF:000001">
    <property type="entry name" value="Alpha,alpha-trehalose-phosphate synthase [UDP-forming] 1"/>
    <property type="match status" value="1"/>
</dbReference>
<evidence type="ECO:0000256" key="3">
    <source>
        <dbReference type="ARBA" id="ARBA00012538"/>
    </source>
</evidence>
<name>A0A0B2QHS8_GLYSO</name>
<dbReference type="InterPro" id="IPR003337">
    <property type="entry name" value="Trehalose_PPase"/>
</dbReference>
<dbReference type="FunFam" id="3.40.50.2000:FF:000046">
    <property type="entry name" value="alpha,alpha-trehalose-phosphate synthase [UDP-forming] 1"/>
    <property type="match status" value="1"/>
</dbReference>
<dbReference type="Gene3D" id="3.40.50.1000">
    <property type="entry name" value="HAD superfamily/HAD-like"/>
    <property type="match status" value="1"/>
</dbReference>
<dbReference type="NCBIfam" id="TIGR00685">
    <property type="entry name" value="T6PP"/>
    <property type="match status" value="1"/>
</dbReference>
<evidence type="ECO:0000256" key="1">
    <source>
        <dbReference type="ARBA" id="ARBA00005409"/>
    </source>
</evidence>
<comment type="similarity">
    <text evidence="1">In the N-terminal section; belongs to the glycosyltransferase 20 family.</text>
</comment>
<dbReference type="Pfam" id="PF02358">
    <property type="entry name" value="Trehalose_PPase"/>
    <property type="match status" value="1"/>
</dbReference>
<dbReference type="CDD" id="cd01627">
    <property type="entry name" value="HAD_TPP"/>
    <property type="match status" value="1"/>
</dbReference>
<dbReference type="Gene3D" id="3.40.50.2000">
    <property type="entry name" value="Glycogen Phosphorylase B"/>
    <property type="match status" value="2"/>
</dbReference>
<organism evidence="7">
    <name type="scientific">Glycine soja</name>
    <name type="common">Wild soybean</name>
    <dbReference type="NCBI Taxonomy" id="3848"/>
    <lineage>
        <taxon>Eukaryota</taxon>
        <taxon>Viridiplantae</taxon>
        <taxon>Streptophyta</taxon>
        <taxon>Embryophyta</taxon>
        <taxon>Tracheophyta</taxon>
        <taxon>Spermatophyta</taxon>
        <taxon>Magnoliopsida</taxon>
        <taxon>eudicotyledons</taxon>
        <taxon>Gunneridae</taxon>
        <taxon>Pentapetalae</taxon>
        <taxon>rosids</taxon>
        <taxon>fabids</taxon>
        <taxon>Fabales</taxon>
        <taxon>Fabaceae</taxon>
        <taxon>Papilionoideae</taxon>
        <taxon>50 kb inversion clade</taxon>
        <taxon>NPAAA clade</taxon>
        <taxon>indigoferoid/millettioid clade</taxon>
        <taxon>Phaseoleae</taxon>
        <taxon>Glycine</taxon>
        <taxon>Glycine subgen. Soja</taxon>
    </lineage>
</organism>
<proteinExistence type="inferred from homology"/>
<feature type="region of interest" description="Disordered" evidence="6">
    <location>
        <begin position="32"/>
        <end position="51"/>
    </location>
</feature>
<protein>
    <recommendedName>
        <fullName evidence="3">alpha,alpha-trehalose-phosphate synthase (UDP-forming)</fullName>
        <ecNumber evidence="3">2.4.1.15</ecNumber>
    </recommendedName>
</protein>
<dbReference type="GO" id="GO:0003825">
    <property type="term" value="F:alpha,alpha-trehalose-phosphate synthase (UDP-forming) activity"/>
    <property type="evidence" value="ECO:0007669"/>
    <property type="project" value="UniProtKB-EC"/>
</dbReference>
<dbReference type="InterPro" id="IPR036412">
    <property type="entry name" value="HAD-like_sf"/>
</dbReference>
<comment type="similarity">
    <text evidence="2">In the C-terminal section; belongs to the trehalose phosphatase family.</text>
</comment>
<accession>A0A0B2QHS8</accession>
<dbReference type="SUPFAM" id="SSF53756">
    <property type="entry name" value="UDP-Glycosyltransferase/glycogen phosphorylase"/>
    <property type="match status" value="1"/>
</dbReference>
<dbReference type="GO" id="GO:0005829">
    <property type="term" value="C:cytosol"/>
    <property type="evidence" value="ECO:0007669"/>
    <property type="project" value="TreeGrafter"/>
</dbReference>
<evidence type="ECO:0000256" key="2">
    <source>
        <dbReference type="ARBA" id="ARBA00006330"/>
    </source>
</evidence>
<dbReference type="CDD" id="cd03788">
    <property type="entry name" value="GT20_TPS"/>
    <property type="match status" value="1"/>
</dbReference>
<dbReference type="EC" id="2.4.1.15" evidence="3"/>
<sequence length="880" mass="99306">MVGFQSDHMPGNKCNGNSNSFPVPDRHERLMRGRELRKSSRASPDSNSISNVGSEIFEHDLRLREDNNSAAPIVERYLEGVAAAAAAARGERKDGRPFRQRLLVVANRLPVSAIRKGEDSWSLEISAGGLVSALLGVKEFEARWIGWAGVNVPDEIGQKALTKALAEKRCIPVFLDEEIVHQYYNGYCNNILWPLFHYLGLPQEDRLATTRSFQSQFEAYQKANQMFADVVNKHYEEGDVVWCHDYHLMFLPQCLKNYNHKMKVGWFLHTPFPSSEIHRTLPSRSELLHAVLAADLVGFHTYDYARHFVSACTRILGLEGTPEGVENQGKLTRVAAVMLGVDRLDMIKGIPQKILAFEKFLEENPGWHDKVVLLQIAVPTRTDVPEYQKLTSQVHGIVGRINGRFGTLTAVPIHHLDRSLDFHALCALYAITDVALVTSLRDGMNLVSYEFVACQDKKKGVLILSEFAGAAQSLGAGAILVNPWNITEVATAISKALNMPSAEREKRHKHNYEHVKTHTAQEWAETFVSELNDTVVEAQIRTNQVPPRLPTETAVECYLQSNNRLLILGFNGTLTEPIEREGDRFKERELTVHPELKQPLAELCSDPKTTVVVLSGSCRTVLDENFKEYDIWLAAENGMFLNPSKGEWMTTMPEQLNMEWVDSVKHVFDYFTDRTPRSYFEEREASLVWSYRHADVEFGRLQARDMLQHLWTGPISNASVEVVQGSRSVEVRAANVTKGAAIDRILGEIVHSKSMTTPIDYVLCIGHFLTKDEDIYAFFEPELPRSKVTEGVKFPVERVSSSQNKGQRPVSNSEKKTNNHVCRLPRRPAPEKISWNVLDLKKENYFSCAVGRTQTNARYTLASPDEVVAFLKELHTLSQS</sequence>
<feature type="region of interest" description="Disordered" evidence="6">
    <location>
        <begin position="797"/>
        <end position="822"/>
    </location>
</feature>
<dbReference type="Proteomes" id="UP000053555">
    <property type="component" value="Unassembled WGS sequence"/>
</dbReference>
<dbReference type="InterPro" id="IPR023214">
    <property type="entry name" value="HAD_sf"/>
</dbReference>
<reference evidence="7" key="1">
    <citation type="submission" date="2014-07" db="EMBL/GenBank/DDBJ databases">
        <title>Identification of a novel salt tolerance gene in wild soybean by whole-genome sequencing.</title>
        <authorList>
            <person name="Lam H.-M."/>
            <person name="Qi X."/>
            <person name="Li M.-W."/>
            <person name="Liu X."/>
            <person name="Xie M."/>
            <person name="Ni M."/>
            <person name="Xu X."/>
        </authorList>
    </citation>
    <scope>NUCLEOTIDE SEQUENCE [LARGE SCALE GENOMIC DNA]</scope>
    <source>
        <tissue evidence="7">Root</tissue>
    </source>
</reference>
<evidence type="ECO:0000256" key="6">
    <source>
        <dbReference type="SAM" id="MobiDB-lite"/>
    </source>
</evidence>
<dbReference type="GO" id="GO:0005992">
    <property type="term" value="P:trehalose biosynthetic process"/>
    <property type="evidence" value="ECO:0007669"/>
    <property type="project" value="InterPro"/>
</dbReference>
<dbReference type="PANTHER" id="PTHR10788">
    <property type="entry name" value="TREHALOSE-6-PHOSPHATE SYNTHASE"/>
    <property type="match status" value="1"/>
</dbReference>
<evidence type="ECO:0000313" key="7">
    <source>
        <dbReference type="EMBL" id="KHN19478.1"/>
    </source>
</evidence>
<dbReference type="SUPFAM" id="SSF56784">
    <property type="entry name" value="HAD-like"/>
    <property type="match status" value="1"/>
</dbReference>
<dbReference type="Gene3D" id="3.30.70.1020">
    <property type="entry name" value="Trehalose-6-phosphate phosphatase related protein, domain 2"/>
    <property type="match status" value="1"/>
</dbReference>
<dbReference type="AlphaFoldDB" id="A0A0B2QHS8"/>